<accession>A0A1W2GQ47</accession>
<evidence type="ECO:0000313" key="1">
    <source>
        <dbReference type="EMBL" id="SMD38810.1"/>
    </source>
</evidence>
<keyword evidence="2" id="KW-1185">Reference proteome</keyword>
<protein>
    <recommendedName>
        <fullName evidence="3">TolB-like 6-blade propeller-like</fullName>
    </recommendedName>
</protein>
<evidence type="ECO:0008006" key="3">
    <source>
        <dbReference type="Google" id="ProtNLM"/>
    </source>
</evidence>
<dbReference type="OrthoDB" id="849670at2"/>
<dbReference type="Proteomes" id="UP000192472">
    <property type="component" value="Unassembled WGS sequence"/>
</dbReference>
<dbReference type="STRING" id="692418.SAMN04488029_3889"/>
<dbReference type="EMBL" id="FWYF01000005">
    <property type="protein sequence ID" value="SMD38810.1"/>
    <property type="molecule type" value="Genomic_DNA"/>
</dbReference>
<proteinExistence type="predicted"/>
<sequence length="258" mass="29455">MAVKNVHHQITFDFPIKSIIPGSDENLLLIETYDAEAKSQTFLLLSFQPLEIIQAISFGEEYSGLVAKSYDAAQLLFIQYSDQNNPDLTNIYTFSWNGGDPTFSLQNTRIIQSGSEWIKVPHPHFANKEIYVDLKSGTELRTAPVSGLAIFDNVSYATSYTVESEYFQWFVQYFAKYNIIPCRQIEYLKANDAVLISYYEERENGLVNTLVILDNEGEILESILLVDELSGIGKDTFFVYRNKAIFVTQKNTLNIYDL</sequence>
<organism evidence="1 2">
    <name type="scientific">Reichenbachiella faecimaris</name>
    <dbReference type="NCBI Taxonomy" id="692418"/>
    <lineage>
        <taxon>Bacteria</taxon>
        <taxon>Pseudomonadati</taxon>
        <taxon>Bacteroidota</taxon>
        <taxon>Cytophagia</taxon>
        <taxon>Cytophagales</taxon>
        <taxon>Reichenbachiellaceae</taxon>
        <taxon>Reichenbachiella</taxon>
    </lineage>
</organism>
<dbReference type="AlphaFoldDB" id="A0A1W2GQ47"/>
<name>A0A1W2GQ47_REIFA</name>
<dbReference type="RefSeq" id="WP_084374512.1">
    <property type="nucleotide sequence ID" value="NZ_FWYF01000005.1"/>
</dbReference>
<evidence type="ECO:0000313" key="2">
    <source>
        <dbReference type="Proteomes" id="UP000192472"/>
    </source>
</evidence>
<gene>
    <name evidence="1" type="ORF">SAMN04488029_3889</name>
</gene>
<reference evidence="1 2" key="1">
    <citation type="submission" date="2017-04" db="EMBL/GenBank/DDBJ databases">
        <authorList>
            <person name="Afonso C.L."/>
            <person name="Miller P.J."/>
            <person name="Scott M.A."/>
            <person name="Spackman E."/>
            <person name="Goraichik I."/>
            <person name="Dimitrov K.M."/>
            <person name="Suarez D.L."/>
            <person name="Swayne D.E."/>
        </authorList>
    </citation>
    <scope>NUCLEOTIDE SEQUENCE [LARGE SCALE GENOMIC DNA]</scope>
    <source>
        <strain evidence="1 2">DSM 26133</strain>
    </source>
</reference>